<evidence type="ECO:0000259" key="1">
    <source>
        <dbReference type="Pfam" id="PF06983"/>
    </source>
</evidence>
<dbReference type="Proteomes" id="UP001209229">
    <property type="component" value="Unassembled WGS sequence"/>
</dbReference>
<dbReference type="Gene3D" id="3.10.180.10">
    <property type="entry name" value="2,3-Dihydroxybiphenyl 1,2-Dioxygenase, domain 1"/>
    <property type="match status" value="1"/>
</dbReference>
<dbReference type="SUPFAM" id="SSF54593">
    <property type="entry name" value="Glyoxalase/Bleomycin resistance protein/Dihydroxybiphenyl dioxygenase"/>
    <property type="match status" value="1"/>
</dbReference>
<dbReference type="EMBL" id="JAPDPJ010000015">
    <property type="protein sequence ID" value="MCW3786512.1"/>
    <property type="molecule type" value="Genomic_DNA"/>
</dbReference>
<evidence type="ECO:0000313" key="2">
    <source>
        <dbReference type="EMBL" id="MCW3786512.1"/>
    </source>
</evidence>
<dbReference type="PANTHER" id="PTHR33990">
    <property type="entry name" value="PROTEIN YJDN-RELATED"/>
    <property type="match status" value="1"/>
</dbReference>
<reference evidence="2" key="1">
    <citation type="submission" date="2022-10" db="EMBL/GenBank/DDBJ databases">
        <authorList>
            <person name="Yu W.X."/>
        </authorList>
    </citation>
    <scope>NUCLEOTIDE SEQUENCE</scope>
    <source>
        <strain evidence="2">AAT</strain>
    </source>
</reference>
<dbReference type="CDD" id="cd06588">
    <property type="entry name" value="PhnB_like"/>
    <property type="match status" value="1"/>
</dbReference>
<dbReference type="PANTHER" id="PTHR33990:SF1">
    <property type="entry name" value="PROTEIN YJDN"/>
    <property type="match status" value="1"/>
</dbReference>
<keyword evidence="3" id="KW-1185">Reference proteome</keyword>
<evidence type="ECO:0000313" key="3">
    <source>
        <dbReference type="Proteomes" id="UP001209229"/>
    </source>
</evidence>
<dbReference type="AlphaFoldDB" id="A0AAE3SF02"/>
<accession>A0AAE3SF02</accession>
<organism evidence="2 3">
    <name type="scientific">Plebeiibacterium sediminum</name>
    <dbReference type="NCBI Taxonomy" id="2992112"/>
    <lineage>
        <taxon>Bacteria</taxon>
        <taxon>Pseudomonadati</taxon>
        <taxon>Bacteroidota</taxon>
        <taxon>Bacteroidia</taxon>
        <taxon>Marinilabiliales</taxon>
        <taxon>Marinilabiliaceae</taxon>
        <taxon>Plebeiibacterium</taxon>
    </lineage>
</organism>
<dbReference type="RefSeq" id="WP_301190077.1">
    <property type="nucleotide sequence ID" value="NZ_JAPDPJ010000015.1"/>
</dbReference>
<name>A0AAE3SF02_9BACT</name>
<dbReference type="InterPro" id="IPR029068">
    <property type="entry name" value="Glyas_Bleomycin-R_OHBP_Dase"/>
</dbReference>
<sequence length="145" mass="16541">MPVINVYLTFDGNCEDAFNYYRDVFEVEFAMINRFKDMPPQNGTKLPEGDAEKIMHVSLPISDETVLMGCDVGGEWSNDFVQGNNFSISIEADSKKDADRYFDMLSIDGEVVMPMDTTFWGSYFGMLTDQFGINWMVSFDIENSK</sequence>
<gene>
    <name evidence="2" type="ORF">OM075_08540</name>
</gene>
<comment type="caution">
    <text evidence="2">The sequence shown here is derived from an EMBL/GenBank/DDBJ whole genome shotgun (WGS) entry which is preliminary data.</text>
</comment>
<feature type="domain" description="PhnB-like" evidence="1">
    <location>
        <begin position="5"/>
        <end position="137"/>
    </location>
</feature>
<protein>
    <submittedName>
        <fullName evidence="2">VOC family protein</fullName>
    </submittedName>
</protein>
<dbReference type="Pfam" id="PF06983">
    <property type="entry name" value="3-dmu-9_3-mt"/>
    <property type="match status" value="1"/>
</dbReference>
<proteinExistence type="predicted"/>
<dbReference type="InterPro" id="IPR028973">
    <property type="entry name" value="PhnB-like"/>
</dbReference>